<dbReference type="PANTHER" id="PTHR16442:SF1">
    <property type="entry name" value="RING FINGER PROTEIN 17"/>
    <property type="match status" value="1"/>
</dbReference>
<dbReference type="GO" id="GO:0008270">
    <property type="term" value="F:zinc ion binding"/>
    <property type="evidence" value="ECO:0007669"/>
    <property type="project" value="UniProtKB-KW"/>
</dbReference>
<evidence type="ECO:0000256" key="4">
    <source>
        <dbReference type="PROSITE-ProRule" id="PRU00024"/>
    </source>
</evidence>
<reference evidence="7" key="1">
    <citation type="journal article" date="2021" name="G3 (Bethesda)">
        <title>Genome and transcriptome analysis of the beet armyworm Spodoptera exigua reveals targets for pest control. .</title>
        <authorList>
            <person name="Simon S."/>
            <person name="Breeschoten T."/>
            <person name="Jansen H.J."/>
            <person name="Dirks R.P."/>
            <person name="Schranz M.E."/>
            <person name="Ros V.I.D."/>
        </authorList>
    </citation>
    <scope>NUCLEOTIDE SEQUENCE</scope>
    <source>
        <strain evidence="7">TB_SE_WUR_2020</strain>
    </source>
</reference>
<dbReference type="Gene3D" id="2.30.30.140">
    <property type="match status" value="1"/>
</dbReference>
<dbReference type="EMBL" id="JACEFF010000906">
    <property type="protein sequence ID" value="KAH9628575.1"/>
    <property type="molecule type" value="Genomic_DNA"/>
</dbReference>
<dbReference type="CDD" id="cd19757">
    <property type="entry name" value="Bbox1"/>
    <property type="match status" value="1"/>
</dbReference>
<dbReference type="CDD" id="cd20379">
    <property type="entry name" value="Tudor_dTUD-like"/>
    <property type="match status" value="1"/>
</dbReference>
<sequence>HIINCSIFIVNSASKPKGNLPLLLPCGHSMCENCIINIVKCLEPIECKVCICDADVKINDLNTFIQDKNVLYSKFPINVHMVGELAVTLMKESHSTRQKPEDDFFIDLKALLRCAAEQGNCVECNATTSKMCKECCTILCEACFNKTHKNYIVFKNHVLQNIETSMLPNTCKQHLDKPLDYYCKDCKKCVCTDCMILGGEKSCKNHEVVSLQEINGTFLEDLNEISPKVDETYRRLTKTAVDIGYLLYNYENDAGSAKDLTNILASVEQHFSKLFSIIQKHKEEIVNIILYLKFSEKHSLQRAKSEIANSIKKAYNVLDLIAVATDTKNIKKINMPALLKEAEEVVNTPWYLSKKESDKEPLKVTVNEELCSLVSDYVHLEGNVKSVYKMYSTSELGSDVEIPPAPAAPVQPPELAKDARLSKQNKAKPETTKAPALFTRVPKYRSKSGSVSSVNSSCSEKSNRSYIVQNQYVNQPIVQPVAPFQENQHPQQLCEGSQELIYVTHIVDPHNFFVQRACFQRLVKDMVREFRNAVSFAKPSVNHISPGKTYLAFNKADNMWQRCRVLGIDIKNNKNPVVQVFCFDFGSIEFVSADKLRLLPPSKIQCPYPLAINCSLANCVPISGSWTSDDSLLIQNIIDNKQAVLHVRHMIPMSNVDFKLDCDVTTFENGVSVAHALVFHERAKMPNPKLWAELVHKLRIRLSPGEELIWCRPRDVDMQLPTCCRSESKSSCVSGADNDLPKLLGSLSFPFGCNGDLSRLLTTDPTVRDCPGELPSNVRCICCEEMHRRRHVYG</sequence>
<dbReference type="Proteomes" id="UP000814243">
    <property type="component" value="Unassembled WGS sequence"/>
</dbReference>
<dbReference type="InterPro" id="IPR017907">
    <property type="entry name" value="Znf_RING_CS"/>
</dbReference>
<evidence type="ECO:0000256" key="1">
    <source>
        <dbReference type="ARBA" id="ARBA00022723"/>
    </source>
</evidence>
<dbReference type="InterPro" id="IPR000315">
    <property type="entry name" value="Znf_B-box"/>
</dbReference>
<dbReference type="Gene3D" id="2.40.50.90">
    <property type="match status" value="1"/>
</dbReference>
<keyword evidence="1" id="KW-0479">Metal-binding</keyword>
<feature type="domain" description="Tudor" evidence="6">
    <location>
        <begin position="543"/>
        <end position="606"/>
    </location>
</feature>
<dbReference type="Gene3D" id="3.30.40.10">
    <property type="entry name" value="Zinc/RING finger domain, C3HC4 (zinc finger)"/>
    <property type="match status" value="1"/>
</dbReference>
<accession>A0A922M2C4</accession>
<dbReference type="SUPFAM" id="SSF63748">
    <property type="entry name" value="Tudor/PWWP/MBT"/>
    <property type="match status" value="1"/>
</dbReference>
<keyword evidence="2 4" id="KW-0863">Zinc-finger</keyword>
<dbReference type="PROSITE" id="PS50119">
    <property type="entry name" value="ZF_BBOX"/>
    <property type="match status" value="1"/>
</dbReference>
<feature type="non-terminal residue" evidence="7">
    <location>
        <position position="1"/>
    </location>
</feature>
<dbReference type="Pfam" id="PF00567">
    <property type="entry name" value="TUDOR"/>
    <property type="match status" value="1"/>
</dbReference>
<keyword evidence="3" id="KW-0862">Zinc</keyword>
<evidence type="ECO:0000313" key="7">
    <source>
        <dbReference type="EMBL" id="KAH9628575.1"/>
    </source>
</evidence>
<dbReference type="CDD" id="cd19756">
    <property type="entry name" value="Bbox2"/>
    <property type="match status" value="1"/>
</dbReference>
<dbReference type="Gene3D" id="3.30.160.60">
    <property type="entry name" value="Classic Zinc Finger"/>
    <property type="match status" value="1"/>
</dbReference>
<dbReference type="AlphaFoldDB" id="A0A922M2C4"/>
<dbReference type="SUPFAM" id="SSF57845">
    <property type="entry name" value="B-box zinc-binding domain"/>
    <property type="match status" value="1"/>
</dbReference>
<evidence type="ECO:0000259" key="5">
    <source>
        <dbReference type="PROSITE" id="PS50119"/>
    </source>
</evidence>
<comment type="caution">
    <text evidence="7">The sequence shown here is derived from an EMBL/GenBank/DDBJ whole genome shotgun (WGS) entry which is preliminary data.</text>
</comment>
<dbReference type="InterPro" id="IPR035437">
    <property type="entry name" value="SNase_OB-fold_sf"/>
</dbReference>
<evidence type="ECO:0000313" key="8">
    <source>
        <dbReference type="Proteomes" id="UP000814243"/>
    </source>
</evidence>
<name>A0A922M2C4_SPOEX</name>
<proteinExistence type="predicted"/>
<dbReference type="PROSITE" id="PS00518">
    <property type="entry name" value="ZF_RING_1"/>
    <property type="match status" value="1"/>
</dbReference>
<dbReference type="PROSITE" id="PS50304">
    <property type="entry name" value="TUDOR"/>
    <property type="match status" value="1"/>
</dbReference>
<feature type="domain" description="B box-type" evidence="5">
    <location>
        <begin position="171"/>
        <end position="211"/>
    </location>
</feature>
<evidence type="ECO:0000256" key="3">
    <source>
        <dbReference type="ARBA" id="ARBA00022833"/>
    </source>
</evidence>
<dbReference type="GO" id="GO:0005737">
    <property type="term" value="C:cytoplasm"/>
    <property type="evidence" value="ECO:0007669"/>
    <property type="project" value="UniProtKB-ARBA"/>
</dbReference>
<protein>
    <submittedName>
        <fullName evidence="7">Uncharacterized protein</fullName>
    </submittedName>
</protein>
<dbReference type="InterPro" id="IPR013083">
    <property type="entry name" value="Znf_RING/FYVE/PHD"/>
</dbReference>
<gene>
    <name evidence="7" type="ORF">HF086_010309</name>
</gene>
<organism evidence="7 8">
    <name type="scientific">Spodoptera exigua</name>
    <name type="common">Beet armyworm</name>
    <name type="synonym">Noctua fulgens</name>
    <dbReference type="NCBI Taxonomy" id="7107"/>
    <lineage>
        <taxon>Eukaryota</taxon>
        <taxon>Metazoa</taxon>
        <taxon>Ecdysozoa</taxon>
        <taxon>Arthropoda</taxon>
        <taxon>Hexapoda</taxon>
        <taxon>Insecta</taxon>
        <taxon>Pterygota</taxon>
        <taxon>Neoptera</taxon>
        <taxon>Endopterygota</taxon>
        <taxon>Lepidoptera</taxon>
        <taxon>Glossata</taxon>
        <taxon>Ditrysia</taxon>
        <taxon>Noctuoidea</taxon>
        <taxon>Noctuidae</taxon>
        <taxon>Amphipyrinae</taxon>
        <taxon>Spodoptera</taxon>
    </lineage>
</organism>
<dbReference type="SMART" id="SM00336">
    <property type="entry name" value="BBOX"/>
    <property type="match status" value="2"/>
</dbReference>
<dbReference type="PANTHER" id="PTHR16442">
    <property type="entry name" value="RING FINGER PROTEIN 17"/>
    <property type="match status" value="1"/>
</dbReference>
<dbReference type="Pfam" id="PF00643">
    <property type="entry name" value="zf-B_box"/>
    <property type="match status" value="1"/>
</dbReference>
<evidence type="ECO:0000259" key="6">
    <source>
        <dbReference type="PROSITE" id="PS50304"/>
    </source>
</evidence>
<dbReference type="InterPro" id="IPR002999">
    <property type="entry name" value="Tudor"/>
</dbReference>
<dbReference type="SMART" id="SM00333">
    <property type="entry name" value="TUDOR"/>
    <property type="match status" value="1"/>
</dbReference>
<evidence type="ECO:0000256" key="2">
    <source>
        <dbReference type="ARBA" id="ARBA00022771"/>
    </source>
</evidence>